<gene>
    <name evidence="4" type="ORF">Prudu_002958</name>
</gene>
<dbReference type="AlphaFoldDB" id="A0A4Y1QRY6"/>
<dbReference type="EMBL" id="AP019297">
    <property type="protein sequence ID" value="BBG94623.1"/>
    <property type="molecule type" value="Genomic_DNA"/>
</dbReference>
<organism evidence="4">
    <name type="scientific">Prunus dulcis</name>
    <name type="common">Almond</name>
    <name type="synonym">Amygdalus dulcis</name>
    <dbReference type="NCBI Taxonomy" id="3755"/>
    <lineage>
        <taxon>Eukaryota</taxon>
        <taxon>Viridiplantae</taxon>
        <taxon>Streptophyta</taxon>
        <taxon>Embryophyta</taxon>
        <taxon>Tracheophyta</taxon>
        <taxon>Spermatophyta</taxon>
        <taxon>Magnoliopsida</taxon>
        <taxon>eudicotyledons</taxon>
        <taxon>Gunneridae</taxon>
        <taxon>Pentapetalae</taxon>
        <taxon>rosids</taxon>
        <taxon>fabids</taxon>
        <taxon>Rosales</taxon>
        <taxon>Rosaceae</taxon>
        <taxon>Amygdaloideae</taxon>
        <taxon>Amygdaleae</taxon>
        <taxon>Prunus</taxon>
    </lineage>
</organism>
<accession>A0A4Y1QRY6</accession>
<comment type="subunit">
    <text evidence="1">Interacts with the CDC2 protein kinase to form a serine/threonine kinase holoenzyme complex also known as maturation promoting factor (MPF). The cyclin subunit imparts substrate specificity to the complex.</text>
</comment>
<dbReference type="Pfam" id="PF00134">
    <property type="entry name" value="Cyclin_N"/>
    <property type="match status" value="1"/>
</dbReference>
<evidence type="ECO:0000259" key="3">
    <source>
        <dbReference type="Pfam" id="PF00134"/>
    </source>
</evidence>
<dbReference type="InterPro" id="IPR006671">
    <property type="entry name" value="Cyclin_N"/>
</dbReference>
<evidence type="ECO:0000256" key="1">
    <source>
        <dbReference type="ARBA" id="ARBA00011177"/>
    </source>
</evidence>
<feature type="domain" description="Cyclin N-terminal" evidence="3">
    <location>
        <begin position="12"/>
        <end position="101"/>
    </location>
</feature>
<dbReference type="CDD" id="cd00043">
    <property type="entry name" value="CYCLIN_SF"/>
    <property type="match status" value="1"/>
</dbReference>
<dbReference type="SUPFAM" id="SSF47954">
    <property type="entry name" value="Cyclin-like"/>
    <property type="match status" value="1"/>
</dbReference>
<protein>
    <recommendedName>
        <fullName evidence="2">B-like cyclin</fullName>
    </recommendedName>
</protein>
<proteinExistence type="predicted"/>
<reference evidence="4" key="1">
    <citation type="journal article" date="2019" name="Science">
        <title>Mutation of a bHLH transcription factor allowed almond domestication.</title>
        <authorList>
            <person name="Sanchez-Perez R."/>
            <person name="Pavan S."/>
            <person name="Mazzeo R."/>
            <person name="Moldovan C."/>
            <person name="Aiese Cigliano R."/>
            <person name="Del Cueto J."/>
            <person name="Ricciardi F."/>
            <person name="Lotti C."/>
            <person name="Ricciardi L."/>
            <person name="Dicenta F."/>
            <person name="Lopez-Marques R.L."/>
            <person name="Lindberg Moller B."/>
        </authorList>
    </citation>
    <scope>NUCLEOTIDE SEQUENCE</scope>
</reference>
<sequence>MQRGCASSALPLRARLIDFLIQSAHKLQVAPTVKYTALSIFAHRFYPRCLSRLEEQGNDVENWLLQPLRESNLQLFALVSLWISTKIHTSPCLSVKIFKSLGTTLSRNNTTPFEITWKQLLHMSSQFLNRRGNFLLFPGLSS</sequence>
<evidence type="ECO:0000313" key="4">
    <source>
        <dbReference type="EMBL" id="BBG94623.1"/>
    </source>
</evidence>
<dbReference type="InterPro" id="IPR036915">
    <property type="entry name" value="Cyclin-like_sf"/>
</dbReference>
<dbReference type="Gene3D" id="1.10.472.10">
    <property type="entry name" value="Cyclin-like"/>
    <property type="match status" value="1"/>
</dbReference>
<evidence type="ECO:0000256" key="2">
    <source>
        <dbReference type="ARBA" id="ARBA00032263"/>
    </source>
</evidence>
<name>A0A4Y1QRY6_PRUDU</name>